<dbReference type="PANTHER" id="PTHR35205:SF1">
    <property type="entry name" value="ZU5 DOMAIN-CONTAINING PROTEIN"/>
    <property type="match status" value="1"/>
</dbReference>
<evidence type="ECO:0000259" key="2">
    <source>
        <dbReference type="Pfam" id="PF00931"/>
    </source>
</evidence>
<organism evidence="5 6">
    <name type="scientific">Podospora aff. communis PSN243</name>
    <dbReference type="NCBI Taxonomy" id="3040156"/>
    <lineage>
        <taxon>Eukaryota</taxon>
        <taxon>Fungi</taxon>
        <taxon>Dikarya</taxon>
        <taxon>Ascomycota</taxon>
        <taxon>Pezizomycotina</taxon>
        <taxon>Sordariomycetes</taxon>
        <taxon>Sordariomycetidae</taxon>
        <taxon>Sordariales</taxon>
        <taxon>Podosporaceae</taxon>
        <taxon>Podospora</taxon>
    </lineage>
</organism>
<evidence type="ECO:0000259" key="4">
    <source>
        <dbReference type="Pfam" id="PF25000"/>
    </source>
</evidence>
<dbReference type="InterPro" id="IPR002182">
    <property type="entry name" value="NB-ARC"/>
</dbReference>
<feature type="domain" description="DUF7779" evidence="4">
    <location>
        <begin position="512"/>
        <end position="603"/>
    </location>
</feature>
<feature type="domain" description="NB-ARC" evidence="2">
    <location>
        <begin position="283"/>
        <end position="433"/>
    </location>
</feature>
<dbReference type="InterPro" id="IPR027417">
    <property type="entry name" value="P-loop_NTPase"/>
</dbReference>
<dbReference type="Pfam" id="PF24809">
    <property type="entry name" value="DUF7708"/>
    <property type="match status" value="1"/>
</dbReference>
<dbReference type="InterPro" id="IPR019734">
    <property type="entry name" value="TPR_rpt"/>
</dbReference>
<dbReference type="Pfam" id="PF00931">
    <property type="entry name" value="NB-ARC"/>
    <property type="match status" value="1"/>
</dbReference>
<feature type="repeat" description="TPR" evidence="1">
    <location>
        <begin position="754"/>
        <end position="787"/>
    </location>
</feature>
<keyword evidence="1" id="KW-0802">TPR repeat</keyword>
<dbReference type="PROSITE" id="PS50005">
    <property type="entry name" value="TPR"/>
    <property type="match status" value="1"/>
</dbReference>
<feature type="domain" description="DUF7708" evidence="3">
    <location>
        <begin position="67"/>
        <end position="167"/>
    </location>
</feature>
<dbReference type="Gene3D" id="1.25.40.10">
    <property type="entry name" value="Tetratricopeptide repeat domain"/>
    <property type="match status" value="2"/>
</dbReference>
<dbReference type="EMBL" id="MU865965">
    <property type="protein sequence ID" value="KAK4445511.1"/>
    <property type="molecule type" value="Genomic_DNA"/>
</dbReference>
<dbReference type="GO" id="GO:0043531">
    <property type="term" value="F:ADP binding"/>
    <property type="evidence" value="ECO:0007669"/>
    <property type="project" value="InterPro"/>
</dbReference>
<name>A0AAV9GAK7_9PEZI</name>
<evidence type="ECO:0000313" key="5">
    <source>
        <dbReference type="EMBL" id="KAK4445511.1"/>
    </source>
</evidence>
<dbReference type="SUPFAM" id="SSF52540">
    <property type="entry name" value="P-loop containing nucleoside triphosphate hydrolases"/>
    <property type="match status" value="1"/>
</dbReference>
<evidence type="ECO:0000313" key="6">
    <source>
        <dbReference type="Proteomes" id="UP001321760"/>
    </source>
</evidence>
<dbReference type="Pfam" id="PF25000">
    <property type="entry name" value="DUF7779"/>
    <property type="match status" value="1"/>
</dbReference>
<dbReference type="InterPro" id="IPR056125">
    <property type="entry name" value="DUF7708"/>
</dbReference>
<gene>
    <name evidence="5" type="ORF">QBC34DRAFT_472474</name>
</gene>
<dbReference type="AlphaFoldDB" id="A0AAV9GAK7"/>
<keyword evidence="6" id="KW-1185">Reference proteome</keyword>
<dbReference type="Proteomes" id="UP001321760">
    <property type="component" value="Unassembled WGS sequence"/>
</dbReference>
<dbReference type="InterPro" id="IPR011990">
    <property type="entry name" value="TPR-like_helical_dom_sf"/>
</dbReference>
<protein>
    <recommendedName>
        <fullName evidence="7">NB-ARC domain-containing protein</fullName>
    </recommendedName>
</protein>
<evidence type="ECO:0000259" key="3">
    <source>
        <dbReference type="Pfam" id="PF24809"/>
    </source>
</evidence>
<dbReference type="PANTHER" id="PTHR35205">
    <property type="entry name" value="NB-ARC AND TPR DOMAIN PROTEIN"/>
    <property type="match status" value="1"/>
</dbReference>
<dbReference type="SUPFAM" id="SSF48452">
    <property type="entry name" value="TPR-like"/>
    <property type="match status" value="1"/>
</dbReference>
<evidence type="ECO:0000256" key="1">
    <source>
        <dbReference type="PROSITE-ProRule" id="PRU00339"/>
    </source>
</evidence>
<comment type="caution">
    <text evidence="5">The sequence shown here is derived from an EMBL/GenBank/DDBJ whole genome shotgun (WGS) entry which is preliminary data.</text>
</comment>
<proteinExistence type="predicted"/>
<evidence type="ECO:0008006" key="7">
    <source>
        <dbReference type="Google" id="ProtNLM"/>
    </source>
</evidence>
<dbReference type="SMART" id="SM00028">
    <property type="entry name" value="TPR"/>
    <property type="match status" value="3"/>
</dbReference>
<dbReference type="Gene3D" id="3.40.50.300">
    <property type="entry name" value="P-loop containing nucleotide triphosphate hydrolases"/>
    <property type="match status" value="1"/>
</dbReference>
<dbReference type="PRINTS" id="PR00364">
    <property type="entry name" value="DISEASERSIST"/>
</dbReference>
<reference evidence="5" key="1">
    <citation type="journal article" date="2023" name="Mol. Phylogenet. Evol.">
        <title>Genome-scale phylogeny and comparative genomics of the fungal order Sordariales.</title>
        <authorList>
            <person name="Hensen N."/>
            <person name="Bonometti L."/>
            <person name="Westerberg I."/>
            <person name="Brannstrom I.O."/>
            <person name="Guillou S."/>
            <person name="Cros-Aarteil S."/>
            <person name="Calhoun S."/>
            <person name="Haridas S."/>
            <person name="Kuo A."/>
            <person name="Mondo S."/>
            <person name="Pangilinan J."/>
            <person name="Riley R."/>
            <person name="LaButti K."/>
            <person name="Andreopoulos B."/>
            <person name="Lipzen A."/>
            <person name="Chen C."/>
            <person name="Yan M."/>
            <person name="Daum C."/>
            <person name="Ng V."/>
            <person name="Clum A."/>
            <person name="Steindorff A."/>
            <person name="Ohm R.A."/>
            <person name="Martin F."/>
            <person name="Silar P."/>
            <person name="Natvig D.O."/>
            <person name="Lalanne C."/>
            <person name="Gautier V."/>
            <person name="Ament-Velasquez S.L."/>
            <person name="Kruys A."/>
            <person name="Hutchinson M.I."/>
            <person name="Powell A.J."/>
            <person name="Barry K."/>
            <person name="Miller A.N."/>
            <person name="Grigoriev I.V."/>
            <person name="Debuchy R."/>
            <person name="Gladieux P."/>
            <person name="Hiltunen Thoren M."/>
            <person name="Johannesson H."/>
        </authorList>
    </citation>
    <scope>NUCLEOTIDE SEQUENCE</scope>
    <source>
        <strain evidence="5">PSN243</strain>
    </source>
</reference>
<reference evidence="5" key="2">
    <citation type="submission" date="2023-05" db="EMBL/GenBank/DDBJ databases">
        <authorList>
            <consortium name="Lawrence Berkeley National Laboratory"/>
            <person name="Steindorff A."/>
            <person name="Hensen N."/>
            <person name="Bonometti L."/>
            <person name="Westerberg I."/>
            <person name="Brannstrom I.O."/>
            <person name="Guillou S."/>
            <person name="Cros-Aarteil S."/>
            <person name="Calhoun S."/>
            <person name="Haridas S."/>
            <person name="Kuo A."/>
            <person name="Mondo S."/>
            <person name="Pangilinan J."/>
            <person name="Riley R."/>
            <person name="Labutti K."/>
            <person name="Andreopoulos B."/>
            <person name="Lipzen A."/>
            <person name="Chen C."/>
            <person name="Yanf M."/>
            <person name="Daum C."/>
            <person name="Ng V."/>
            <person name="Clum A."/>
            <person name="Ohm R."/>
            <person name="Martin F."/>
            <person name="Silar P."/>
            <person name="Natvig D."/>
            <person name="Lalanne C."/>
            <person name="Gautier V."/>
            <person name="Ament-Velasquez S.L."/>
            <person name="Kruys A."/>
            <person name="Hutchinson M.I."/>
            <person name="Powell A.J."/>
            <person name="Barry K."/>
            <person name="Miller A.N."/>
            <person name="Grigoriev I.V."/>
            <person name="Debuchy R."/>
            <person name="Gladieux P."/>
            <person name="Thoren M.H."/>
            <person name="Johannesson H."/>
        </authorList>
    </citation>
    <scope>NUCLEOTIDE SEQUENCE</scope>
    <source>
        <strain evidence="5">PSN243</strain>
    </source>
</reference>
<sequence>MQRLPRRTSPADAWQAALDRAKLELGEADFSRFVSGHTFSTCVQAVTNEQKRLPVRFPEYFKVMKPILDFLHSFERAINSLCHSHPEVSCLVWGSVQFLVIIASKFSKCRIAIAEMLESLTRAMPRFEQYASLFPTHGRLHLRLVDIYKSFVLFCVGAFKFFKTKPWCTRSILTLAFLDMAIKLAWKSLDDDFSVALVQIQRDAQEFEHEANASNVAAGFEREAEAQTRHDDIMQAISRCANTNNLKPYFAIPHARNVFQGREVELDQLHRALGPPTGAATREDLRSVCIQGLGGMGKTTLASEYAYRFRSAYAAVFWLKAESGALLQHDYHVQVIKYLQTTNGSGVSAEETDLQKLSQAAKRWLSTTDTSWLLILDNVEDSATRDVLKFWPTSGKGAIILTTRDRDVADVFSSTILRLEGLNDDQGSSLLLSQAGLCEPPSDTSKKIANELGGLPLAICQMGSYARQTNCTLQQVHDLLRGRMSSGRLYSDKNSISGLQYADTIASCCELSFARLSERSRHLLSVLAFFQTDAIDERVITEGCVAVPRLRHLADPLEWNNAVRALIRYDLISRRIAPDGLEGEHLIGMHRVVKLHALHTLEGKHRLPTPGTAATSQLWFGAFEDAVGLLSRVFPCRPQDGGTMCKNWPACAKWLPHVPSMKEELDLTRSYIISPPPALRGLLVDSLEMSDLSIPPHNPDPIKADAATIIGALQLSAFTTRSKCLGMFQKALHWRCRWLEPVSDPSRNDLLQLANAYNNTGAAHLAVDEFDDALSLFQMALDIKLSLGDERSNPYAIGLSYYNISRAEMGQGRVFQALEHCRRAVRLVECANGRDDYRSNQFRFTLAELLMSCGHLEAGLRAHEETLAVQERVMGRRNNDTGVSYYGVACAYERIGCFNDALDNVEYAIEAFGTCPDSDDRLARCFFKKSLVLRSLLREADAEEALIAAQTFGAKLQGSRDWTGDRMEDYDSLVSYCNK</sequence>
<accession>A0AAV9GAK7</accession>
<dbReference type="InterPro" id="IPR056681">
    <property type="entry name" value="DUF7779"/>
</dbReference>